<evidence type="ECO:0000313" key="1">
    <source>
        <dbReference type="EMBL" id="QQP49134.1"/>
    </source>
</evidence>
<reference evidence="2" key="1">
    <citation type="submission" date="2021-01" db="EMBL/GenBank/DDBJ databases">
        <title>Caligus Genome Assembly.</title>
        <authorList>
            <person name="Gallardo-Escarate C."/>
        </authorList>
    </citation>
    <scope>NUCLEOTIDE SEQUENCE [LARGE SCALE GENOMIC DNA]</scope>
</reference>
<keyword evidence="2" id="KW-1185">Reference proteome</keyword>
<dbReference type="SUPFAM" id="SSF53098">
    <property type="entry name" value="Ribonuclease H-like"/>
    <property type="match status" value="1"/>
</dbReference>
<dbReference type="Proteomes" id="UP000595437">
    <property type="component" value="Chromosome 6"/>
</dbReference>
<dbReference type="OrthoDB" id="6538126at2759"/>
<organism evidence="1 2">
    <name type="scientific">Caligus rogercresseyi</name>
    <name type="common">Sea louse</name>
    <dbReference type="NCBI Taxonomy" id="217165"/>
    <lineage>
        <taxon>Eukaryota</taxon>
        <taxon>Metazoa</taxon>
        <taxon>Ecdysozoa</taxon>
        <taxon>Arthropoda</taxon>
        <taxon>Crustacea</taxon>
        <taxon>Multicrustacea</taxon>
        <taxon>Hexanauplia</taxon>
        <taxon>Copepoda</taxon>
        <taxon>Siphonostomatoida</taxon>
        <taxon>Caligidae</taxon>
        <taxon>Caligus</taxon>
    </lineage>
</organism>
<name>A0A7T8K7N1_CALRO</name>
<dbReference type="EMBL" id="CP045895">
    <property type="protein sequence ID" value="QQP49134.1"/>
    <property type="molecule type" value="Genomic_DNA"/>
</dbReference>
<protein>
    <recommendedName>
        <fullName evidence="3">HAT C-terminal dimerisation domain-containing protein</fullName>
    </recommendedName>
</protein>
<evidence type="ECO:0008006" key="3">
    <source>
        <dbReference type="Google" id="ProtNLM"/>
    </source>
</evidence>
<dbReference type="InterPro" id="IPR012337">
    <property type="entry name" value="RNaseH-like_sf"/>
</dbReference>
<proteinExistence type="predicted"/>
<dbReference type="AlphaFoldDB" id="A0A7T8K7N1"/>
<accession>A0A7T8K7N1</accession>
<evidence type="ECO:0000313" key="2">
    <source>
        <dbReference type="Proteomes" id="UP000595437"/>
    </source>
</evidence>
<gene>
    <name evidence="1" type="ORF">FKW44_009673</name>
</gene>
<sequence length="167" mass="19252">MLKHVAPALEEDIKKRLIRKIVISIIPDTLPFSKSKDMRRPICLPVEPTVMEEDGPTIEELIKKEVDTWGKSKVTEVMPGQFPNMDREKWISLFIKYNTALPSSAAVERMFSTAGEVLRPKCASMTSDRFEKLVFTKGNMQLLDAVLRRERREGKSESERERLMCRP</sequence>